<evidence type="ECO:0008006" key="15">
    <source>
        <dbReference type="Google" id="ProtNLM"/>
    </source>
</evidence>
<feature type="region of interest" description="Disordered" evidence="10">
    <location>
        <begin position="1"/>
        <end position="43"/>
    </location>
</feature>
<evidence type="ECO:0000259" key="11">
    <source>
        <dbReference type="Pfam" id="PF13878"/>
    </source>
</evidence>
<feature type="region of interest" description="Disordered" evidence="10">
    <location>
        <begin position="160"/>
        <end position="238"/>
    </location>
</feature>
<sequence>METPTTRNRLRPSHVPTPKMSERKKSLFSSTSKQPNDIHSNNRMKPEMHILDGMMPLDFESAIHVQTSLKSCLRPKVKKLSGSVTDILKSNDRIPLSVLCNSNTATEIRHSPRVKKSPKRYSPTRSPVVLKTPSPSSGKQNCLDEDLGDLLKDTLHLRSRRGPKVRRDSDDNVTDEEISEMMSPLSHKRHQQKSSQSPNNSPKAKQPKIDPPSSTTTPTSSRKSGDPNSNTDSPSTNKNYITSIEQFSIPAKTFYSSHNKSPNTSPKSTKARFSLPLLNQAKSSLQSSGKKSKYKPRNDVRLAKHVSHKVPRPKFKPTPQTVDTILQSLNGEKFKKLLENRMYKKKAEEVHKIMKSNANPIEKSRPLNTNGDANADDDLFSDCEEDDQMDVVEPQVERCESRTSTVCDDDELEEEEENAPIRRKFFKSRNKTSRNAFTINNVRGTVTKGRVSLLPMPDVRGRKRSTGLTKTKLDFTNEQAAVNDIIEWLGDDSPLGNTPPATVSNDIPTTLHEDEFLEFRKRIPYKATDPIAIEQQELLLDFLISYNICNERNFEIFIMDPENHKEEAAKIIDSLITVAPTKDSSLESGKDEEDMMSEMSESIVLNLTDSQEANTFRQRLPYNTNDPVVAEQQKTLLEFLIKNQICNEENFRIFIAEPEKHRDKASKILQNYMVPSNIDIPNEPRTVLQNHVNNCMGIDPFSVAAELPSSNVADITFETSHTTLESMMSDDDDSQWRPLSPTIPLQQPQEEDTENRSNNQNDPKLFPIFYSAKVKPINTQSTRKKSPKSFLGGFGLNQYQIDAGQKEFGAKQCTKCGLVYTVHEPEEEKLHAIYHRSLNILKFKGWIDEDIVMNLPEWGPGGRIIRLTHNVHPKRMERIVDILNIIDKELGIVSDMVPTPFVAFLAVRRNEIVGFSLVQPIKSANRYVCLNGVDCCTEESFEAKCGIMRIWVSPLNRCQGIASKLTEVIRTSTFPGVELPMSDIAFSSPTHDGILFAQKITKRKDFLMYQSF</sequence>
<evidence type="ECO:0000313" key="14">
    <source>
        <dbReference type="Proteomes" id="UP000594454"/>
    </source>
</evidence>
<evidence type="ECO:0000256" key="8">
    <source>
        <dbReference type="ARBA" id="ARBA00023306"/>
    </source>
</evidence>
<dbReference type="GO" id="GO:0005634">
    <property type="term" value="C:nucleus"/>
    <property type="evidence" value="ECO:0007669"/>
    <property type="project" value="UniProtKB-SubCell"/>
</dbReference>
<feature type="region of interest" description="Disordered" evidence="10">
    <location>
        <begin position="107"/>
        <end position="144"/>
    </location>
</feature>
<feature type="compositionally biased region" description="Low complexity" evidence="10">
    <location>
        <begin position="211"/>
        <end position="221"/>
    </location>
</feature>
<keyword evidence="14" id="KW-1185">Reference proteome</keyword>
<dbReference type="GO" id="GO:0008270">
    <property type="term" value="F:zinc ion binding"/>
    <property type="evidence" value="ECO:0007669"/>
    <property type="project" value="UniProtKB-KW"/>
</dbReference>
<dbReference type="InterPro" id="IPR028005">
    <property type="entry name" value="AcTrfase_ESCO_Znf_dom"/>
</dbReference>
<evidence type="ECO:0000259" key="12">
    <source>
        <dbReference type="Pfam" id="PF13880"/>
    </source>
</evidence>
<keyword evidence="3" id="KW-0808">Transferase</keyword>
<feature type="compositionally biased region" description="Polar residues" evidence="10">
    <location>
        <begin position="226"/>
        <end position="238"/>
    </location>
</feature>
<evidence type="ECO:0000256" key="7">
    <source>
        <dbReference type="ARBA" id="ARBA00023242"/>
    </source>
</evidence>
<evidence type="ECO:0000256" key="10">
    <source>
        <dbReference type="SAM" id="MobiDB-lite"/>
    </source>
</evidence>
<evidence type="ECO:0000256" key="9">
    <source>
        <dbReference type="ARBA" id="ARBA00023315"/>
    </source>
</evidence>
<comment type="subcellular location">
    <subcellularLocation>
        <location evidence="1">Nucleus</location>
    </subcellularLocation>
</comment>
<keyword evidence="7" id="KW-0539">Nucleus</keyword>
<dbReference type="EMBL" id="LR899010">
    <property type="protein sequence ID" value="CAD7081150.1"/>
    <property type="molecule type" value="Genomic_DNA"/>
</dbReference>
<evidence type="ECO:0000256" key="5">
    <source>
        <dbReference type="ARBA" id="ARBA00022771"/>
    </source>
</evidence>
<dbReference type="GO" id="GO:0061733">
    <property type="term" value="F:protein-lysine-acetyltransferase activity"/>
    <property type="evidence" value="ECO:0007669"/>
    <property type="project" value="TreeGrafter"/>
</dbReference>
<feature type="region of interest" description="Disordered" evidence="10">
    <location>
        <begin position="725"/>
        <end position="763"/>
    </location>
</feature>
<proteinExistence type="inferred from homology"/>
<dbReference type="OMA" id="IWVSPLH"/>
<dbReference type="Proteomes" id="UP000594454">
    <property type="component" value="Chromosome 2"/>
</dbReference>
<evidence type="ECO:0000256" key="6">
    <source>
        <dbReference type="ARBA" id="ARBA00022833"/>
    </source>
</evidence>
<evidence type="ECO:0000256" key="2">
    <source>
        <dbReference type="ARBA" id="ARBA00005816"/>
    </source>
</evidence>
<keyword evidence="9" id="KW-0012">Acyltransferase</keyword>
<organism evidence="13 14">
    <name type="scientific">Hermetia illucens</name>
    <name type="common">Black soldier fly</name>
    <dbReference type="NCBI Taxonomy" id="343691"/>
    <lineage>
        <taxon>Eukaryota</taxon>
        <taxon>Metazoa</taxon>
        <taxon>Ecdysozoa</taxon>
        <taxon>Arthropoda</taxon>
        <taxon>Hexapoda</taxon>
        <taxon>Insecta</taxon>
        <taxon>Pterygota</taxon>
        <taxon>Neoptera</taxon>
        <taxon>Endopterygota</taxon>
        <taxon>Diptera</taxon>
        <taxon>Brachycera</taxon>
        <taxon>Stratiomyomorpha</taxon>
        <taxon>Stratiomyidae</taxon>
        <taxon>Hermetiinae</taxon>
        <taxon>Hermetia</taxon>
    </lineage>
</organism>
<dbReference type="GO" id="GO:0000785">
    <property type="term" value="C:chromatin"/>
    <property type="evidence" value="ECO:0007669"/>
    <property type="project" value="TreeGrafter"/>
</dbReference>
<dbReference type="Pfam" id="PF13880">
    <property type="entry name" value="Acetyltransf_13"/>
    <property type="match status" value="1"/>
</dbReference>
<accession>A0A7R8YR59</accession>
<gene>
    <name evidence="13" type="ORF">HERILL_LOCUS4271</name>
</gene>
<evidence type="ECO:0000256" key="1">
    <source>
        <dbReference type="ARBA" id="ARBA00004123"/>
    </source>
</evidence>
<keyword evidence="5" id="KW-0863">Zinc-finger</keyword>
<dbReference type="AlphaFoldDB" id="A0A7R8YR59"/>
<keyword evidence="4" id="KW-0479">Metal-binding</keyword>
<keyword evidence="6" id="KW-0862">Zinc</keyword>
<reference evidence="13 14" key="1">
    <citation type="submission" date="2020-11" db="EMBL/GenBank/DDBJ databases">
        <authorList>
            <person name="Wallbank WR R."/>
            <person name="Pardo Diaz C."/>
            <person name="Kozak K."/>
            <person name="Martin S."/>
            <person name="Jiggins C."/>
            <person name="Moest M."/>
            <person name="Warren A I."/>
            <person name="Generalovic N T."/>
            <person name="Byers J.R.P. K."/>
            <person name="Montejo-Kovacevich G."/>
            <person name="Yen C E."/>
        </authorList>
    </citation>
    <scope>NUCLEOTIDE SEQUENCE [LARGE SCALE GENOMIC DNA]</scope>
</reference>
<dbReference type="PANTHER" id="PTHR45884">
    <property type="entry name" value="N-ACETYLTRANSFERASE ECO"/>
    <property type="match status" value="1"/>
</dbReference>
<comment type="similarity">
    <text evidence="2">Belongs to the acetyltransferase family. ECO subfamily.</text>
</comment>
<keyword evidence="8" id="KW-0131">Cell cycle</keyword>
<dbReference type="Pfam" id="PF13878">
    <property type="entry name" value="zf-C2H2_3"/>
    <property type="match status" value="1"/>
</dbReference>
<evidence type="ECO:0000313" key="13">
    <source>
        <dbReference type="EMBL" id="CAD7081150.1"/>
    </source>
</evidence>
<feature type="compositionally biased region" description="Polar residues" evidence="10">
    <location>
        <begin position="27"/>
        <end position="43"/>
    </location>
</feature>
<dbReference type="InParanoid" id="A0A7R8YR59"/>
<protein>
    <recommendedName>
        <fullName evidence="15">N-acetyltransferase ESCO2</fullName>
    </recommendedName>
</protein>
<name>A0A7R8YR59_HERIL</name>
<feature type="domain" description="N-acetyltransferase ESCO zinc-finger" evidence="11">
    <location>
        <begin position="798"/>
        <end position="836"/>
    </location>
</feature>
<evidence type="ECO:0000256" key="3">
    <source>
        <dbReference type="ARBA" id="ARBA00022679"/>
    </source>
</evidence>
<feature type="compositionally biased region" description="Low complexity" evidence="10">
    <location>
        <begin position="193"/>
        <end position="203"/>
    </location>
</feature>
<dbReference type="FunCoup" id="A0A7R8YR59">
    <property type="interactions" value="894"/>
</dbReference>
<dbReference type="InterPro" id="IPR028009">
    <property type="entry name" value="ESCO_Acetyltransf_dom"/>
</dbReference>
<evidence type="ECO:0000256" key="4">
    <source>
        <dbReference type="ARBA" id="ARBA00022723"/>
    </source>
</evidence>
<dbReference type="GO" id="GO:0007064">
    <property type="term" value="P:mitotic sister chromatid cohesion"/>
    <property type="evidence" value="ECO:0007669"/>
    <property type="project" value="TreeGrafter"/>
</dbReference>
<dbReference type="OrthoDB" id="428854at2759"/>
<dbReference type="PANTHER" id="PTHR45884:SF2">
    <property type="entry name" value="N-ACETYLTRANSFERASE ECO"/>
    <property type="match status" value="1"/>
</dbReference>
<feature type="domain" description="N-acetyltransferase ESCO acetyl-transferase" evidence="12">
    <location>
        <begin position="942"/>
        <end position="1009"/>
    </location>
</feature>